<keyword evidence="2" id="KW-0012">Acyltransferase</keyword>
<dbReference type="InterPro" id="IPR050769">
    <property type="entry name" value="NAT_camello-type"/>
</dbReference>
<dbReference type="PANTHER" id="PTHR13947">
    <property type="entry name" value="GNAT FAMILY N-ACETYLTRANSFERASE"/>
    <property type="match status" value="1"/>
</dbReference>
<evidence type="ECO:0000313" key="5">
    <source>
        <dbReference type="Ensembl" id="ENSRNOP00000087247.2"/>
    </source>
</evidence>
<dbReference type="InterPro" id="IPR000182">
    <property type="entry name" value="GNAT_dom"/>
</dbReference>
<dbReference type="Bgee" id="ENSRNOG00000015799">
    <property type="expression patterns" value="Expressed in kidney and 16 other cell types or tissues"/>
</dbReference>
<dbReference type="Pfam" id="PF00583">
    <property type="entry name" value="Acetyltransf_1"/>
    <property type="match status" value="1"/>
</dbReference>
<dbReference type="Gene3D" id="3.40.630.30">
    <property type="match status" value="1"/>
</dbReference>
<dbReference type="RGD" id="621606">
    <property type="gene designation" value="Nat8f1"/>
</dbReference>
<dbReference type="CDD" id="cd04301">
    <property type="entry name" value="NAT_SF"/>
    <property type="match status" value="1"/>
</dbReference>
<name>A0A8I6GEY1_RAT</name>
<evidence type="ECO:0000259" key="4">
    <source>
        <dbReference type="PROSITE" id="PS51186"/>
    </source>
</evidence>
<dbReference type="PANTHER" id="PTHR13947:SF53">
    <property type="entry name" value="N-ACETYLTRANSFERASE 8B-RELATED"/>
    <property type="match status" value="1"/>
</dbReference>
<keyword evidence="3" id="KW-0812">Transmembrane</keyword>
<accession>A0A8I6GEY1</accession>
<dbReference type="PROSITE" id="PS51186">
    <property type="entry name" value="GNAT"/>
    <property type="match status" value="1"/>
</dbReference>
<dbReference type="OrthoDB" id="41532at2759"/>
<protein>
    <submittedName>
        <fullName evidence="5">N-acetyltransferase 8 (GCN5-related) family member 1</fullName>
    </submittedName>
</protein>
<keyword evidence="6" id="KW-1185">Reference proteome</keyword>
<dbReference type="VEuPathDB" id="HostDB:ENSRNOG00000015768"/>
<keyword evidence="8" id="KW-1267">Proteomics identification</keyword>
<feature type="domain" description="N-acetyltransferase" evidence="4">
    <location>
        <begin position="93"/>
        <end position="243"/>
    </location>
</feature>
<evidence type="ECO:0000313" key="6">
    <source>
        <dbReference type="Proteomes" id="UP000002494"/>
    </source>
</evidence>
<keyword evidence="3" id="KW-1133">Transmembrane helix</keyword>
<dbReference type="SUPFAM" id="SSF55729">
    <property type="entry name" value="Acyl-CoA N-acyltransferases (Nat)"/>
    <property type="match status" value="1"/>
</dbReference>
<keyword evidence="1" id="KW-0808">Transferase</keyword>
<feature type="transmembrane region" description="Helical" evidence="3">
    <location>
        <begin position="67"/>
        <end position="98"/>
    </location>
</feature>
<dbReference type="InterPro" id="IPR016181">
    <property type="entry name" value="Acyl_CoA_acyltransferase"/>
</dbReference>
<evidence type="ECO:0007829" key="8">
    <source>
        <dbReference type="PeptideAtlas" id="A0A8I6GEY1"/>
    </source>
</evidence>
<proteinExistence type="evidence at protein level"/>
<evidence type="ECO:0000313" key="7">
    <source>
        <dbReference type="RGD" id="621606"/>
    </source>
</evidence>
<organism evidence="5 6">
    <name type="scientific">Rattus norvegicus</name>
    <name type="common">Rat</name>
    <dbReference type="NCBI Taxonomy" id="10116"/>
    <lineage>
        <taxon>Eukaryota</taxon>
        <taxon>Metazoa</taxon>
        <taxon>Chordata</taxon>
        <taxon>Craniata</taxon>
        <taxon>Vertebrata</taxon>
        <taxon>Euteleostomi</taxon>
        <taxon>Mammalia</taxon>
        <taxon>Eutheria</taxon>
        <taxon>Euarchontoglires</taxon>
        <taxon>Glires</taxon>
        <taxon>Rodentia</taxon>
        <taxon>Myomorpha</taxon>
        <taxon>Muroidea</taxon>
        <taxon>Muridae</taxon>
        <taxon>Murinae</taxon>
        <taxon>Rattus</taxon>
    </lineage>
</organism>
<sequence length="245" mass="27763">MLSGFRDRYSCLSWMPRFETQKSPMAPYHIRQYQDSDHKSVVDVFTKGMEEHIPSTFRHMLMLPRTLLLLLGVPLALVLVSGSWLLAVVCIFFLLLLLRFLAGQPWKEYVATCLRTDMADITKSYLNAHGSFWVAESGNQVVGIVAALPVKDPPSGRKQLQLFRLSVSSQHRGQGIAKALVRTVLQFARDQGYTDVVLETSTLQQGAMTLYLGMGFQKTGQRFLTMFWRLVGIRTIQLKYPFPSA</sequence>
<evidence type="ECO:0000256" key="1">
    <source>
        <dbReference type="ARBA" id="ARBA00022679"/>
    </source>
</evidence>
<reference evidence="5" key="3">
    <citation type="submission" date="2025-09" db="UniProtKB">
        <authorList>
            <consortium name="Ensembl"/>
        </authorList>
    </citation>
    <scope>IDENTIFICATION</scope>
    <source>
        <strain evidence="5">Brown Norway</strain>
    </source>
</reference>
<keyword evidence="3" id="KW-0472">Membrane</keyword>
<gene>
    <name evidence="5 7" type="primary">Nat8f1</name>
</gene>
<dbReference type="Proteomes" id="UP000002494">
    <property type="component" value="Chromosome 4"/>
</dbReference>
<dbReference type="GeneTree" id="ENSGT00950000182932"/>
<dbReference type="Ensembl" id="ENSRNOT00000096894.2">
    <property type="protein sequence ID" value="ENSRNOP00000087247.2"/>
    <property type="gene ID" value="ENSRNOG00000015799.8"/>
</dbReference>
<reference evidence="5" key="2">
    <citation type="submission" date="2025-08" db="UniProtKB">
        <authorList>
            <consortium name="Ensembl"/>
        </authorList>
    </citation>
    <scope>IDENTIFICATION</scope>
    <source>
        <strain evidence="5">Brown Norway</strain>
    </source>
</reference>
<evidence type="ECO:0000256" key="2">
    <source>
        <dbReference type="ARBA" id="ARBA00023315"/>
    </source>
</evidence>
<evidence type="ECO:0000256" key="3">
    <source>
        <dbReference type="SAM" id="Phobius"/>
    </source>
</evidence>
<reference evidence="5" key="1">
    <citation type="submission" date="2024-01" db="EMBL/GenBank/DDBJ databases">
        <title>GRCr8: a new rat reference genome assembly contstructed from accurate long reads and long range scaffolding.</title>
        <authorList>
            <person name="Doris P.A."/>
            <person name="Kalbfleisch T."/>
            <person name="Li K."/>
            <person name="Howe K."/>
            <person name="Wood J."/>
        </authorList>
    </citation>
    <scope>NUCLEOTIDE SEQUENCE [LARGE SCALE GENOMIC DNA]</scope>
    <source>
        <strain evidence="5">Brown Norway</strain>
    </source>
</reference>